<accession>A0A0B6Y595</accession>
<dbReference type="EMBL" id="HACG01003830">
    <property type="protein sequence ID" value="CEK50695.1"/>
    <property type="molecule type" value="Transcribed_RNA"/>
</dbReference>
<dbReference type="AlphaFoldDB" id="A0A0B6Y595"/>
<gene>
    <name evidence="1" type="primary">ORF11454</name>
</gene>
<evidence type="ECO:0000313" key="1">
    <source>
        <dbReference type="EMBL" id="CEK50695.1"/>
    </source>
</evidence>
<name>A0A0B6Y595_9EUPU</name>
<organism evidence="1">
    <name type="scientific">Arion vulgaris</name>
    <dbReference type="NCBI Taxonomy" id="1028688"/>
    <lineage>
        <taxon>Eukaryota</taxon>
        <taxon>Metazoa</taxon>
        <taxon>Spiralia</taxon>
        <taxon>Lophotrochozoa</taxon>
        <taxon>Mollusca</taxon>
        <taxon>Gastropoda</taxon>
        <taxon>Heterobranchia</taxon>
        <taxon>Euthyneura</taxon>
        <taxon>Panpulmonata</taxon>
        <taxon>Eupulmonata</taxon>
        <taxon>Stylommatophora</taxon>
        <taxon>Helicina</taxon>
        <taxon>Arionoidea</taxon>
        <taxon>Arionidae</taxon>
        <taxon>Arion</taxon>
    </lineage>
</organism>
<protein>
    <submittedName>
        <fullName evidence="1">Uncharacterized protein</fullName>
    </submittedName>
</protein>
<proteinExistence type="predicted"/>
<reference evidence="1" key="1">
    <citation type="submission" date="2014-12" db="EMBL/GenBank/DDBJ databases">
        <title>Insight into the proteome of Arion vulgaris.</title>
        <authorList>
            <person name="Aradska J."/>
            <person name="Bulat T."/>
            <person name="Smidak R."/>
            <person name="Sarate P."/>
            <person name="Gangsoo J."/>
            <person name="Sialana F."/>
            <person name="Bilban M."/>
            <person name="Lubec G."/>
        </authorList>
    </citation>
    <scope>NUCLEOTIDE SEQUENCE</scope>
    <source>
        <tissue evidence="1">Skin</tissue>
    </source>
</reference>
<sequence length="49" mass="5487">MDCIPECSMIQRAGLYSKNLISFNKAVKETYIGLQTIFEHSTDSYPSVG</sequence>